<dbReference type="InterPro" id="IPR016169">
    <property type="entry name" value="FAD-bd_PCMH_sub2"/>
</dbReference>
<feature type="domain" description="FAD-binding PCMH-type" evidence="4">
    <location>
        <begin position="1"/>
        <end position="160"/>
    </location>
</feature>
<dbReference type="PROSITE" id="PS51387">
    <property type="entry name" value="FAD_PCMH"/>
    <property type="match status" value="1"/>
</dbReference>
<keyword evidence="1" id="KW-0285">Flavoprotein</keyword>
<accession>A0A381T0Z9</accession>
<dbReference type="InterPro" id="IPR016166">
    <property type="entry name" value="FAD-bd_PCMH"/>
</dbReference>
<dbReference type="EMBL" id="UINC01003677">
    <property type="protein sequence ID" value="SVA08357.1"/>
    <property type="molecule type" value="Genomic_DNA"/>
</dbReference>
<dbReference type="SUPFAM" id="SSF56176">
    <property type="entry name" value="FAD-binding/transporter-associated domain-like"/>
    <property type="match status" value="1"/>
</dbReference>
<gene>
    <name evidence="5" type="ORF">METZ01_LOCUS61211</name>
</gene>
<name>A0A381T0Z9_9ZZZZ</name>
<dbReference type="GO" id="GO:0071949">
    <property type="term" value="F:FAD binding"/>
    <property type="evidence" value="ECO:0007669"/>
    <property type="project" value="InterPro"/>
</dbReference>
<dbReference type="PANTHER" id="PTHR42659:SF2">
    <property type="entry name" value="XANTHINE DEHYDROGENASE SUBUNIT C-RELATED"/>
    <property type="match status" value="1"/>
</dbReference>
<dbReference type="Gene3D" id="3.30.465.10">
    <property type="match status" value="1"/>
</dbReference>
<keyword evidence="2" id="KW-0274">FAD</keyword>
<dbReference type="Pfam" id="PF00941">
    <property type="entry name" value="FAD_binding_5"/>
    <property type="match status" value="1"/>
</dbReference>
<proteinExistence type="predicted"/>
<organism evidence="5">
    <name type="scientific">marine metagenome</name>
    <dbReference type="NCBI Taxonomy" id="408172"/>
    <lineage>
        <taxon>unclassified sequences</taxon>
        <taxon>metagenomes</taxon>
        <taxon>ecological metagenomes</taxon>
    </lineage>
</organism>
<evidence type="ECO:0000256" key="2">
    <source>
        <dbReference type="ARBA" id="ARBA00022827"/>
    </source>
</evidence>
<dbReference type="AlphaFoldDB" id="A0A381T0Z9"/>
<evidence type="ECO:0000256" key="3">
    <source>
        <dbReference type="ARBA" id="ARBA00023002"/>
    </source>
</evidence>
<dbReference type="GO" id="GO:0016491">
    <property type="term" value="F:oxidoreductase activity"/>
    <property type="evidence" value="ECO:0007669"/>
    <property type="project" value="UniProtKB-KW"/>
</dbReference>
<dbReference type="InterPro" id="IPR036683">
    <property type="entry name" value="CO_DH_flav_C_dom_sf"/>
</dbReference>
<evidence type="ECO:0000313" key="5">
    <source>
        <dbReference type="EMBL" id="SVA08357.1"/>
    </source>
</evidence>
<dbReference type="InterPro" id="IPR051312">
    <property type="entry name" value="Diverse_Substr_Oxidored"/>
</dbReference>
<protein>
    <recommendedName>
        <fullName evidence="4">FAD-binding PCMH-type domain-containing protein</fullName>
    </recommendedName>
</protein>
<dbReference type="InterPro" id="IPR002346">
    <property type="entry name" value="Mopterin_DH_FAD-bd"/>
</dbReference>
<evidence type="ECO:0000259" key="4">
    <source>
        <dbReference type="PROSITE" id="PS51387"/>
    </source>
</evidence>
<keyword evidence="3" id="KW-0560">Oxidoreductase</keyword>
<evidence type="ECO:0000256" key="1">
    <source>
        <dbReference type="ARBA" id="ARBA00022630"/>
    </source>
</evidence>
<reference evidence="5" key="1">
    <citation type="submission" date="2018-05" db="EMBL/GenBank/DDBJ databases">
        <authorList>
            <person name="Lanie J.A."/>
            <person name="Ng W.-L."/>
            <person name="Kazmierczak K.M."/>
            <person name="Andrzejewski T.M."/>
            <person name="Davidsen T.M."/>
            <person name="Wayne K.J."/>
            <person name="Tettelin H."/>
            <person name="Glass J.I."/>
            <person name="Rusch D."/>
            <person name="Podicherti R."/>
            <person name="Tsui H.-C.T."/>
            <person name="Winkler M.E."/>
        </authorList>
    </citation>
    <scope>NUCLEOTIDE SEQUENCE</scope>
</reference>
<dbReference type="PANTHER" id="PTHR42659">
    <property type="entry name" value="XANTHINE DEHYDROGENASE SUBUNIT C-RELATED"/>
    <property type="match status" value="1"/>
</dbReference>
<dbReference type="SUPFAM" id="SSF55447">
    <property type="entry name" value="CO dehydrogenase flavoprotein C-terminal domain-like"/>
    <property type="match status" value="1"/>
</dbReference>
<dbReference type="InterPro" id="IPR036318">
    <property type="entry name" value="FAD-bd_PCMH-like_sf"/>
</dbReference>
<sequence length="242" mass="24618">MPRALTYHRPASLDDALALLALDDHVPLGGGTILNADDDPTPVAMVDLQALDLGGITPDGDEVTIGATTSLQEIANDDRVPEVIRRAARAELPSTLRTLATLGGTVAAAGPDSLLFAALLVHEARVDSVGPDGKSDHALADRPASSGGLVVSVSVATDGFSAHEGTGRTPADTPIVSATARRTGQRMLLALTGVADRPTLVDPNDPTTSLDPVGDFRGSAGYRLHLAGVLTARVVTATGGGT</sequence>